<keyword evidence="7 8" id="KW-0472">Membrane</keyword>
<dbReference type="GO" id="GO:0016020">
    <property type="term" value="C:membrane"/>
    <property type="evidence" value="ECO:0007669"/>
    <property type="project" value="UniProtKB-SubCell"/>
</dbReference>
<dbReference type="OrthoDB" id="2716906at2"/>
<protein>
    <submittedName>
        <fullName evidence="9">Spore germination protein</fullName>
    </submittedName>
</protein>
<feature type="transmembrane region" description="Helical" evidence="8">
    <location>
        <begin position="275"/>
        <end position="299"/>
    </location>
</feature>
<evidence type="ECO:0000256" key="2">
    <source>
        <dbReference type="ARBA" id="ARBA00007998"/>
    </source>
</evidence>
<gene>
    <name evidence="9" type="ORF">SAMN05660235_00680</name>
</gene>
<dbReference type="Proteomes" id="UP000243333">
    <property type="component" value="Unassembled WGS sequence"/>
</dbReference>
<keyword evidence="3" id="KW-0813">Transport</keyword>
<feature type="transmembrane region" description="Helical" evidence="8">
    <location>
        <begin position="12"/>
        <end position="36"/>
    </location>
</feature>
<accession>A0A1G7IW68</accession>
<comment type="subcellular location">
    <subcellularLocation>
        <location evidence="1">Membrane</location>
        <topology evidence="1">Multi-pass membrane protein</topology>
    </subcellularLocation>
</comment>
<proteinExistence type="inferred from homology"/>
<dbReference type="Gene3D" id="1.20.1740.10">
    <property type="entry name" value="Amino acid/polyamine transporter I"/>
    <property type="match status" value="1"/>
</dbReference>
<evidence type="ECO:0000256" key="5">
    <source>
        <dbReference type="ARBA" id="ARBA00022692"/>
    </source>
</evidence>
<reference evidence="10" key="1">
    <citation type="submission" date="2016-10" db="EMBL/GenBank/DDBJ databases">
        <authorList>
            <person name="Varghese N."/>
            <person name="Submissions S."/>
        </authorList>
    </citation>
    <scope>NUCLEOTIDE SEQUENCE [LARGE SCALE GENOMIC DNA]</scope>
    <source>
        <strain evidence="10">DSM 23256</strain>
    </source>
</reference>
<dbReference type="GO" id="GO:0009847">
    <property type="term" value="P:spore germination"/>
    <property type="evidence" value="ECO:0007669"/>
    <property type="project" value="InterPro"/>
</dbReference>
<feature type="transmembrane region" description="Helical" evidence="8">
    <location>
        <begin position="223"/>
        <end position="248"/>
    </location>
</feature>
<evidence type="ECO:0000256" key="1">
    <source>
        <dbReference type="ARBA" id="ARBA00004141"/>
    </source>
</evidence>
<evidence type="ECO:0000313" key="10">
    <source>
        <dbReference type="Proteomes" id="UP000243333"/>
    </source>
</evidence>
<name>A0A1G7IW68_9FIRM</name>
<dbReference type="NCBIfam" id="TIGR00912">
    <property type="entry name" value="2A0309"/>
    <property type="match status" value="1"/>
</dbReference>
<evidence type="ECO:0000256" key="6">
    <source>
        <dbReference type="ARBA" id="ARBA00022989"/>
    </source>
</evidence>
<sequence>MANLEAKSKMSAIQLGLVVATTAIGAQIIIMPAAIIKQAGQATWLSVLLGGFVFYGAAWLMVKLGKQFPEETMVEYMPRLWGRWGGGIVIWWFSLTYMLVFALILHGFSQAITFILFDRTPPGIVSMGILAVSAYCALQDWGTILRVLHLLFFIAVPMIVGIWLLGLLNFQPENMLPLLPEDVSGVLAASLKSWDLYSGYEIILFLLPLVARGKISPEKAVGGAFGCMGLVFVMIMIIIVGVLTAASAQNAIYPPIMVIRGIELPGTFIERLENYLVLAWIPVVFDTLAVILFILAQICMRRYGYTDHRPWVMALAPLLYFGNELLTGFKVYETMGKIATWLGLGFSLAVVPLTLVLAWRRKRRWHERCG</sequence>
<evidence type="ECO:0000313" key="9">
    <source>
        <dbReference type="EMBL" id="SDF16855.1"/>
    </source>
</evidence>
<feature type="transmembrane region" description="Helical" evidence="8">
    <location>
        <begin position="83"/>
        <end position="108"/>
    </location>
</feature>
<feature type="transmembrane region" description="Helical" evidence="8">
    <location>
        <begin position="311"/>
        <end position="332"/>
    </location>
</feature>
<dbReference type="Pfam" id="PF03845">
    <property type="entry name" value="Spore_permease"/>
    <property type="match status" value="1"/>
</dbReference>
<dbReference type="STRING" id="1123285.SAMN05660235_00680"/>
<keyword evidence="10" id="KW-1185">Reference proteome</keyword>
<feature type="transmembrane region" description="Helical" evidence="8">
    <location>
        <begin position="338"/>
        <end position="359"/>
    </location>
</feature>
<dbReference type="InterPro" id="IPR004761">
    <property type="entry name" value="Spore_GerAB"/>
</dbReference>
<feature type="transmembrane region" description="Helical" evidence="8">
    <location>
        <begin position="120"/>
        <end position="138"/>
    </location>
</feature>
<dbReference type="AlphaFoldDB" id="A0A1G7IW68"/>
<evidence type="ECO:0000256" key="8">
    <source>
        <dbReference type="SAM" id="Phobius"/>
    </source>
</evidence>
<organism evidence="9 10">
    <name type="scientific">Sporolituus thermophilus DSM 23256</name>
    <dbReference type="NCBI Taxonomy" id="1123285"/>
    <lineage>
        <taxon>Bacteria</taxon>
        <taxon>Bacillati</taxon>
        <taxon>Bacillota</taxon>
        <taxon>Negativicutes</taxon>
        <taxon>Selenomonadales</taxon>
        <taxon>Sporomusaceae</taxon>
        <taxon>Sporolituus</taxon>
    </lineage>
</organism>
<dbReference type="EMBL" id="FNBU01000003">
    <property type="protein sequence ID" value="SDF16855.1"/>
    <property type="molecule type" value="Genomic_DNA"/>
</dbReference>
<comment type="similarity">
    <text evidence="2">Belongs to the amino acid-polyamine-organocation (APC) superfamily. Spore germination protein (SGP) (TC 2.A.3.9) family.</text>
</comment>
<feature type="transmembrane region" description="Helical" evidence="8">
    <location>
        <begin position="150"/>
        <end position="170"/>
    </location>
</feature>
<keyword evidence="5 8" id="KW-0812">Transmembrane</keyword>
<evidence type="ECO:0000256" key="3">
    <source>
        <dbReference type="ARBA" id="ARBA00022448"/>
    </source>
</evidence>
<dbReference type="RefSeq" id="WP_093688121.1">
    <property type="nucleotide sequence ID" value="NZ_FNBU01000003.1"/>
</dbReference>
<keyword evidence="6 8" id="KW-1133">Transmembrane helix</keyword>
<keyword evidence="4" id="KW-0309">Germination</keyword>
<dbReference type="PANTHER" id="PTHR34975">
    <property type="entry name" value="SPORE GERMINATION PROTEIN A2"/>
    <property type="match status" value="1"/>
</dbReference>
<feature type="transmembrane region" description="Helical" evidence="8">
    <location>
        <begin position="194"/>
        <end position="211"/>
    </location>
</feature>
<feature type="transmembrane region" description="Helical" evidence="8">
    <location>
        <begin position="42"/>
        <end position="62"/>
    </location>
</feature>
<evidence type="ECO:0000256" key="4">
    <source>
        <dbReference type="ARBA" id="ARBA00022544"/>
    </source>
</evidence>
<evidence type="ECO:0000256" key="7">
    <source>
        <dbReference type="ARBA" id="ARBA00023136"/>
    </source>
</evidence>
<dbReference type="PANTHER" id="PTHR34975:SF2">
    <property type="entry name" value="SPORE GERMINATION PROTEIN A2"/>
    <property type="match status" value="1"/>
</dbReference>